<accession>A0A4W5NEJ5</accession>
<reference evidence="9" key="1">
    <citation type="submission" date="2018-06" db="EMBL/GenBank/DDBJ databases">
        <title>Genome assembly of Danube salmon.</title>
        <authorList>
            <person name="Macqueen D.J."/>
            <person name="Gundappa M.K."/>
        </authorList>
    </citation>
    <scope>NUCLEOTIDE SEQUENCE [LARGE SCALE GENOMIC DNA]</scope>
</reference>
<evidence type="ECO:0000313" key="8">
    <source>
        <dbReference type="Ensembl" id="ENSHHUP00000050246.1"/>
    </source>
</evidence>
<evidence type="ECO:0000259" key="7">
    <source>
        <dbReference type="SMART" id="SM00093"/>
    </source>
</evidence>
<dbReference type="InterPro" id="IPR023796">
    <property type="entry name" value="Serpin_dom"/>
</dbReference>
<dbReference type="Gene3D" id="3.30.497.10">
    <property type="entry name" value="Antithrombin, subunit I, domain 2"/>
    <property type="match status" value="1"/>
</dbReference>
<evidence type="ECO:0000256" key="2">
    <source>
        <dbReference type="ARBA" id="ARBA00022729"/>
    </source>
</evidence>
<keyword evidence="3" id="KW-0325">Glycoprotein</keyword>
<dbReference type="SMART" id="SM00093">
    <property type="entry name" value="SERPIN"/>
    <property type="match status" value="1"/>
</dbReference>
<dbReference type="FunFam" id="2.30.39.10:FF:000003">
    <property type="entry name" value="alpha-1-antitrypsin isoform X1"/>
    <property type="match status" value="1"/>
</dbReference>
<keyword evidence="9" id="KW-1185">Reference proteome</keyword>
<dbReference type="PANTHER" id="PTHR11461:SF363">
    <property type="entry name" value="SERINE (OR CYSTEINE) PROTEINASE INHIBITOR, CLADE A (ALPHA-1 ANTIPROTEINASE, ANTITRYPSIN), MEMBER 1, LIKE PRECURSOR-RELATED"/>
    <property type="match status" value="1"/>
</dbReference>
<feature type="domain" description="Serpin" evidence="7">
    <location>
        <begin position="92"/>
        <end position="447"/>
    </location>
</feature>
<dbReference type="FunFam" id="2.10.310.10:FF:000001">
    <property type="entry name" value="Serpin family A member 1"/>
    <property type="match status" value="1"/>
</dbReference>
<dbReference type="PANTHER" id="PTHR11461">
    <property type="entry name" value="SERINE PROTEASE INHIBITOR, SERPIN"/>
    <property type="match status" value="1"/>
</dbReference>
<evidence type="ECO:0000256" key="5">
    <source>
        <dbReference type="SAM" id="MobiDB-lite"/>
    </source>
</evidence>
<evidence type="ECO:0000256" key="3">
    <source>
        <dbReference type="ARBA" id="ARBA00023180"/>
    </source>
</evidence>
<dbReference type="STRING" id="62062.ENSHHUP00000050246"/>
<dbReference type="Gene3D" id="2.10.310.10">
    <property type="entry name" value="Serpins superfamily"/>
    <property type="match status" value="1"/>
</dbReference>
<feature type="region of interest" description="Disordered" evidence="5">
    <location>
        <begin position="51"/>
        <end position="80"/>
    </location>
</feature>
<dbReference type="GO" id="GO:0004867">
    <property type="term" value="F:serine-type endopeptidase inhibitor activity"/>
    <property type="evidence" value="ECO:0007669"/>
    <property type="project" value="InterPro"/>
</dbReference>
<comment type="similarity">
    <text evidence="1 4">Belongs to the serpin family.</text>
</comment>
<evidence type="ECO:0000256" key="1">
    <source>
        <dbReference type="ARBA" id="ARBA00009500"/>
    </source>
</evidence>
<dbReference type="SUPFAM" id="SSF56574">
    <property type="entry name" value="Serpins"/>
    <property type="match status" value="1"/>
</dbReference>
<proteinExistence type="inferred from homology"/>
<dbReference type="AlphaFoldDB" id="A0A4W5NEJ5"/>
<dbReference type="FunFam" id="3.30.497.10:FF:000001">
    <property type="entry name" value="Serine protease inhibitor"/>
    <property type="match status" value="1"/>
</dbReference>
<dbReference type="GeneTree" id="ENSGT00940000160877"/>
<dbReference type="InterPro" id="IPR000215">
    <property type="entry name" value="Serpin_fam"/>
</dbReference>
<dbReference type="Proteomes" id="UP000314982">
    <property type="component" value="Unassembled WGS sequence"/>
</dbReference>
<name>A0A4W5NEJ5_9TELE</name>
<reference evidence="8" key="2">
    <citation type="submission" date="2025-08" db="UniProtKB">
        <authorList>
            <consortium name="Ensembl"/>
        </authorList>
    </citation>
    <scope>IDENTIFICATION</scope>
</reference>
<reference evidence="8" key="3">
    <citation type="submission" date="2025-09" db="UniProtKB">
        <authorList>
            <consortium name="Ensembl"/>
        </authorList>
    </citation>
    <scope>IDENTIFICATION</scope>
</reference>
<evidence type="ECO:0000256" key="4">
    <source>
        <dbReference type="RuleBase" id="RU000411"/>
    </source>
</evidence>
<dbReference type="InterPro" id="IPR042178">
    <property type="entry name" value="Serpin_sf_1"/>
</dbReference>
<keyword evidence="2 6" id="KW-0732">Signal</keyword>
<evidence type="ECO:0000256" key="6">
    <source>
        <dbReference type="SAM" id="SignalP"/>
    </source>
</evidence>
<organism evidence="8 9">
    <name type="scientific">Hucho hucho</name>
    <name type="common">huchen</name>
    <dbReference type="NCBI Taxonomy" id="62062"/>
    <lineage>
        <taxon>Eukaryota</taxon>
        <taxon>Metazoa</taxon>
        <taxon>Chordata</taxon>
        <taxon>Craniata</taxon>
        <taxon>Vertebrata</taxon>
        <taxon>Euteleostomi</taxon>
        <taxon>Actinopterygii</taxon>
        <taxon>Neopterygii</taxon>
        <taxon>Teleostei</taxon>
        <taxon>Protacanthopterygii</taxon>
        <taxon>Salmoniformes</taxon>
        <taxon>Salmonidae</taxon>
        <taxon>Salmoninae</taxon>
        <taxon>Hucho</taxon>
    </lineage>
</organism>
<dbReference type="PROSITE" id="PS00284">
    <property type="entry name" value="SERPIN"/>
    <property type="match status" value="1"/>
</dbReference>
<protein>
    <recommendedName>
        <fullName evidence="7">Serpin domain-containing protein</fullName>
    </recommendedName>
</protein>
<dbReference type="InterPro" id="IPR036186">
    <property type="entry name" value="Serpin_sf"/>
</dbReference>
<evidence type="ECO:0000313" key="9">
    <source>
        <dbReference type="Proteomes" id="UP000314982"/>
    </source>
</evidence>
<dbReference type="Gene3D" id="2.30.39.10">
    <property type="entry name" value="Alpha-1-antitrypsin, domain 1"/>
    <property type="match status" value="1"/>
</dbReference>
<feature type="chain" id="PRO_5021205042" description="Serpin domain-containing protein" evidence="6">
    <location>
        <begin position="28"/>
        <end position="450"/>
    </location>
</feature>
<dbReference type="Ensembl" id="ENSHHUT00000052044.1">
    <property type="protein sequence ID" value="ENSHHUP00000050246.1"/>
    <property type="gene ID" value="ENSHHUG00000030325.1"/>
</dbReference>
<dbReference type="InterPro" id="IPR023795">
    <property type="entry name" value="Serpin_CS"/>
</dbReference>
<dbReference type="InterPro" id="IPR042185">
    <property type="entry name" value="Serpin_sf_2"/>
</dbReference>
<dbReference type="GO" id="GO:0005615">
    <property type="term" value="C:extracellular space"/>
    <property type="evidence" value="ECO:0007669"/>
    <property type="project" value="InterPro"/>
</dbReference>
<sequence length="450" mass="50187">MSLHFPNLYRVLMTLSILSLQVDKMQGISYCTIVAVLLCVALAAPHDGDHAGHMEDHHHHLHHAAGEAHPQHGHGDDESCHKLAPHNADFAFALYRSLSKANTENMNIFFSPLGIATSLAMLSLGAKGDTHSQLYSALGYGAFTPEQVNQAYEHLNHMLGHTGEAMQLDMGNALALRDGFKPLAKFLEDAKHFYSSEGFTVDFKNPAEAAAEINKFIAKKTQDKITDMVKELDPDTAMVLINYVFFRGKWDKPFDATLTHKADFKVDENTKVQVDMMKRTGRYELYQDQDNFTTVVMLPYKGNSSMMVVLPNDGKMEHVEAFIDKDYLKHVHKHLFRTNVDIFMPKFSTSTSYSLGDYLKDMGVVSAFGDTADFSAISEDTKLKVSKVTHKAVLSVDEKGTEATAVTTIEIMPMSLPDTIMLNRPFLLFILEDSTKSIVFMGKVTNPSPK</sequence>
<feature type="signal peptide" evidence="6">
    <location>
        <begin position="1"/>
        <end position="27"/>
    </location>
</feature>
<dbReference type="Pfam" id="PF00079">
    <property type="entry name" value="Serpin"/>
    <property type="match status" value="1"/>
</dbReference>